<evidence type="ECO:0000256" key="8">
    <source>
        <dbReference type="ARBA" id="ARBA00022833"/>
    </source>
</evidence>
<protein>
    <submittedName>
        <fullName evidence="16">C2H2-type domain-containing protein</fullName>
    </submittedName>
</protein>
<dbReference type="GO" id="GO:0008270">
    <property type="term" value="F:zinc ion binding"/>
    <property type="evidence" value="ECO:0007669"/>
    <property type="project" value="UniProtKB-KW"/>
</dbReference>
<organism evidence="15 16">
    <name type="scientific">Heterorhabditis bacteriophora</name>
    <name type="common">Entomopathogenic nematode worm</name>
    <dbReference type="NCBI Taxonomy" id="37862"/>
    <lineage>
        <taxon>Eukaryota</taxon>
        <taxon>Metazoa</taxon>
        <taxon>Ecdysozoa</taxon>
        <taxon>Nematoda</taxon>
        <taxon>Chromadorea</taxon>
        <taxon>Rhabditida</taxon>
        <taxon>Rhabditina</taxon>
        <taxon>Rhabditomorpha</taxon>
        <taxon>Strongyloidea</taxon>
        <taxon>Heterorhabditidae</taxon>
        <taxon>Heterorhabditis</taxon>
    </lineage>
</organism>
<keyword evidence="15" id="KW-1185">Reference proteome</keyword>
<dbReference type="SUPFAM" id="SSF57667">
    <property type="entry name" value="beta-beta-alpha zinc fingers"/>
    <property type="match status" value="1"/>
</dbReference>
<dbReference type="FunFam" id="3.30.160.60:FF:000092">
    <property type="entry name" value="Early growth response protein 3"/>
    <property type="match status" value="1"/>
</dbReference>
<dbReference type="Pfam" id="PF00096">
    <property type="entry name" value="zf-C2H2"/>
    <property type="match status" value="1"/>
</dbReference>
<evidence type="ECO:0000256" key="10">
    <source>
        <dbReference type="ARBA" id="ARBA00023125"/>
    </source>
</evidence>
<dbReference type="AlphaFoldDB" id="A0A1I7WG33"/>
<evidence type="ECO:0000256" key="3">
    <source>
        <dbReference type="ARBA" id="ARBA00005682"/>
    </source>
</evidence>
<evidence type="ECO:0000256" key="4">
    <source>
        <dbReference type="ARBA" id="ARBA00022490"/>
    </source>
</evidence>
<reference evidence="16" key="1">
    <citation type="submission" date="2016-11" db="UniProtKB">
        <authorList>
            <consortium name="WormBaseParasite"/>
        </authorList>
    </citation>
    <scope>IDENTIFICATION</scope>
</reference>
<dbReference type="GO" id="GO:0000978">
    <property type="term" value="F:RNA polymerase II cis-regulatory region sequence-specific DNA binding"/>
    <property type="evidence" value="ECO:0007669"/>
    <property type="project" value="TreeGrafter"/>
</dbReference>
<comment type="subcellular location">
    <subcellularLocation>
        <location evidence="2">Cytoplasm</location>
    </subcellularLocation>
    <subcellularLocation>
        <location evidence="1">Nucleus</location>
    </subcellularLocation>
</comment>
<evidence type="ECO:0000256" key="9">
    <source>
        <dbReference type="ARBA" id="ARBA00023015"/>
    </source>
</evidence>
<keyword evidence="10" id="KW-0238">DNA-binding</keyword>
<feature type="domain" description="C2H2-type" evidence="14">
    <location>
        <begin position="165"/>
        <end position="194"/>
    </location>
</feature>
<evidence type="ECO:0000313" key="16">
    <source>
        <dbReference type="WBParaSite" id="Hba_03945"/>
    </source>
</evidence>
<name>A0A1I7WG33_HETBA</name>
<evidence type="ECO:0000256" key="6">
    <source>
        <dbReference type="ARBA" id="ARBA00022737"/>
    </source>
</evidence>
<dbReference type="GO" id="GO:0005737">
    <property type="term" value="C:cytoplasm"/>
    <property type="evidence" value="ECO:0007669"/>
    <property type="project" value="UniProtKB-SubCell"/>
</dbReference>
<evidence type="ECO:0000259" key="14">
    <source>
        <dbReference type="PROSITE" id="PS50157"/>
    </source>
</evidence>
<evidence type="ECO:0000256" key="12">
    <source>
        <dbReference type="ARBA" id="ARBA00023242"/>
    </source>
</evidence>
<proteinExistence type="inferred from homology"/>
<dbReference type="Proteomes" id="UP000095283">
    <property type="component" value="Unplaced"/>
</dbReference>
<evidence type="ECO:0000256" key="11">
    <source>
        <dbReference type="ARBA" id="ARBA00023163"/>
    </source>
</evidence>
<keyword evidence="7 13" id="KW-0863">Zinc-finger</keyword>
<accession>A0A1I7WG33</accession>
<keyword evidence="4" id="KW-0963">Cytoplasm</keyword>
<keyword evidence="11" id="KW-0804">Transcription</keyword>
<evidence type="ECO:0000256" key="7">
    <source>
        <dbReference type="ARBA" id="ARBA00022771"/>
    </source>
</evidence>
<evidence type="ECO:0000256" key="1">
    <source>
        <dbReference type="ARBA" id="ARBA00004123"/>
    </source>
</evidence>
<dbReference type="SMART" id="SM00355">
    <property type="entry name" value="ZnF_C2H2"/>
    <property type="match status" value="1"/>
</dbReference>
<sequence length="359" mass="41102">MPFIYKKNMINVVRIPAEIKEDKDVNSIDSTQNMVSSSIVKSLQPPPTKFQLRSVHFQQHYNLHRRQPNNIRNAVVLMDVPIYYPEPYVIPYDDYSLYSSEAYISLYPQEVSCAPMSSTTQATSFTNGHFNGDTNSENGGQFMFNDSLRKYSQRSAKIPLHERPYKCPRDDCDRRFSRSDELTRHIRIHTGQKPFQVCNHIFYWLLMWYTKSSDTDFKSHDFMIKSAFETKIYLDIYKVANNNLVQLVIETDHIAKSIGFRSSGFERQMSLPKKSGIFCRHGSTVVLASWTVISESPLCICSNAKCVHGPGSLTPRTIVCYAKVLISFDSPLNSHSRDTELLSNHNLLSLIVQVDVGSV</sequence>
<dbReference type="InterPro" id="IPR013087">
    <property type="entry name" value="Znf_C2H2_type"/>
</dbReference>
<dbReference type="GO" id="GO:0005634">
    <property type="term" value="C:nucleus"/>
    <property type="evidence" value="ECO:0007669"/>
    <property type="project" value="UniProtKB-SubCell"/>
</dbReference>
<keyword evidence="5" id="KW-0479">Metal-binding</keyword>
<keyword evidence="8" id="KW-0862">Zinc</keyword>
<dbReference type="PROSITE" id="PS00028">
    <property type="entry name" value="ZINC_FINGER_C2H2_1"/>
    <property type="match status" value="1"/>
</dbReference>
<dbReference type="PANTHER" id="PTHR23235:SF120">
    <property type="entry name" value="KRUPPEL-LIKE FACTOR 15"/>
    <property type="match status" value="1"/>
</dbReference>
<evidence type="ECO:0000256" key="2">
    <source>
        <dbReference type="ARBA" id="ARBA00004496"/>
    </source>
</evidence>
<evidence type="ECO:0000313" key="15">
    <source>
        <dbReference type="Proteomes" id="UP000095283"/>
    </source>
</evidence>
<dbReference type="GO" id="GO:0000981">
    <property type="term" value="F:DNA-binding transcription factor activity, RNA polymerase II-specific"/>
    <property type="evidence" value="ECO:0007669"/>
    <property type="project" value="TreeGrafter"/>
</dbReference>
<keyword evidence="12" id="KW-0539">Nucleus</keyword>
<dbReference type="PROSITE" id="PS50157">
    <property type="entry name" value="ZINC_FINGER_C2H2_2"/>
    <property type="match status" value="1"/>
</dbReference>
<evidence type="ECO:0000256" key="13">
    <source>
        <dbReference type="PROSITE-ProRule" id="PRU00042"/>
    </source>
</evidence>
<dbReference type="Gene3D" id="3.30.160.60">
    <property type="entry name" value="Classic Zinc Finger"/>
    <property type="match status" value="1"/>
</dbReference>
<keyword evidence="9" id="KW-0805">Transcription regulation</keyword>
<comment type="similarity">
    <text evidence="3">Belongs to the EGR C2H2-type zinc-finger protein family.</text>
</comment>
<evidence type="ECO:0000256" key="5">
    <source>
        <dbReference type="ARBA" id="ARBA00022723"/>
    </source>
</evidence>
<dbReference type="PANTHER" id="PTHR23235">
    <property type="entry name" value="KRUEPPEL-LIKE TRANSCRIPTION FACTOR"/>
    <property type="match status" value="1"/>
</dbReference>
<dbReference type="WBParaSite" id="Hba_03945">
    <property type="protein sequence ID" value="Hba_03945"/>
    <property type="gene ID" value="Hba_03945"/>
</dbReference>
<keyword evidence="6" id="KW-0677">Repeat</keyword>
<dbReference type="InterPro" id="IPR036236">
    <property type="entry name" value="Znf_C2H2_sf"/>
</dbReference>